<dbReference type="PANTHER" id="PTHR12450:SF12">
    <property type="entry name" value="PSEUDOKINASE FAM20A"/>
    <property type="match status" value="1"/>
</dbReference>
<dbReference type="InterPro" id="IPR024869">
    <property type="entry name" value="FAM20"/>
</dbReference>
<dbReference type="GO" id="GO:0043539">
    <property type="term" value="F:protein serine/threonine kinase activator activity"/>
    <property type="evidence" value="ECO:0007669"/>
    <property type="project" value="TreeGrafter"/>
</dbReference>
<dbReference type="AlphaFoldDB" id="A0A4Z2I9H2"/>
<dbReference type="EMBL" id="SRLO01000112">
    <property type="protein sequence ID" value="TNN74618.1"/>
    <property type="molecule type" value="Genomic_DNA"/>
</dbReference>
<keyword evidence="1" id="KW-0418">Kinase</keyword>
<reference evidence="1 2" key="1">
    <citation type="submission" date="2019-03" db="EMBL/GenBank/DDBJ databases">
        <title>First draft genome of Liparis tanakae, snailfish: a comprehensive survey of snailfish specific genes.</title>
        <authorList>
            <person name="Kim W."/>
            <person name="Song I."/>
            <person name="Jeong J.-H."/>
            <person name="Kim D."/>
            <person name="Kim S."/>
            <person name="Ryu S."/>
            <person name="Song J.Y."/>
            <person name="Lee S.K."/>
        </authorList>
    </citation>
    <scope>NUCLEOTIDE SEQUENCE [LARGE SCALE GENOMIC DNA]</scope>
    <source>
        <tissue evidence="1">Muscle</tissue>
    </source>
</reference>
<comment type="caution">
    <text evidence="1">The sequence shown here is derived from an EMBL/GenBank/DDBJ whole genome shotgun (WGS) entry which is preliminary data.</text>
</comment>
<dbReference type="GO" id="GO:0005794">
    <property type="term" value="C:Golgi apparatus"/>
    <property type="evidence" value="ECO:0007669"/>
    <property type="project" value="TreeGrafter"/>
</dbReference>
<gene>
    <name evidence="1" type="primary">Fam20a</name>
    <name evidence="1" type="ORF">EYF80_015165</name>
</gene>
<dbReference type="PANTHER" id="PTHR12450">
    <property type="entry name" value="DENTIN MATRIX PROTEIN 4 PROTEIN FAM20"/>
    <property type="match status" value="1"/>
</dbReference>
<dbReference type="Proteomes" id="UP000314294">
    <property type="component" value="Unassembled WGS sequence"/>
</dbReference>
<keyword evidence="1" id="KW-0808">Transferase</keyword>
<dbReference type="OrthoDB" id="8583677at2759"/>
<accession>A0A4Z2I9H2</accession>
<proteinExistence type="predicted"/>
<dbReference type="GO" id="GO:0016301">
    <property type="term" value="F:kinase activity"/>
    <property type="evidence" value="ECO:0007669"/>
    <property type="project" value="UniProtKB-KW"/>
</dbReference>
<keyword evidence="2" id="KW-1185">Reference proteome</keyword>
<dbReference type="GO" id="GO:0070166">
    <property type="term" value="P:enamel mineralization"/>
    <property type="evidence" value="ECO:0007669"/>
    <property type="project" value="TreeGrafter"/>
</dbReference>
<protein>
    <submittedName>
        <fullName evidence="1">Pseudokinase FAM20A</fullName>
    </submittedName>
</protein>
<organism evidence="1 2">
    <name type="scientific">Liparis tanakae</name>
    <name type="common">Tanaka's snailfish</name>
    <dbReference type="NCBI Taxonomy" id="230148"/>
    <lineage>
        <taxon>Eukaryota</taxon>
        <taxon>Metazoa</taxon>
        <taxon>Chordata</taxon>
        <taxon>Craniata</taxon>
        <taxon>Vertebrata</taxon>
        <taxon>Euteleostomi</taxon>
        <taxon>Actinopterygii</taxon>
        <taxon>Neopterygii</taxon>
        <taxon>Teleostei</taxon>
        <taxon>Neoteleostei</taxon>
        <taxon>Acanthomorphata</taxon>
        <taxon>Eupercaria</taxon>
        <taxon>Perciformes</taxon>
        <taxon>Cottioidei</taxon>
        <taxon>Cottales</taxon>
        <taxon>Liparidae</taxon>
        <taxon>Liparis</taxon>
    </lineage>
</organism>
<evidence type="ECO:0000313" key="1">
    <source>
        <dbReference type="EMBL" id="TNN74618.1"/>
    </source>
</evidence>
<evidence type="ECO:0000313" key="2">
    <source>
        <dbReference type="Proteomes" id="UP000314294"/>
    </source>
</evidence>
<name>A0A4Z2I9H2_9TELE</name>
<sequence length="200" mass="22327">MRRDRLFLAATLTAIFSADLYFILLPKLRSVGLGSGHLCPCGVADNLTLPSQGGLATPRLSNWTSAPPPDGTASEAAAGGSKLRRLFAHPLYNIQTPMLEPEERLLQVELLMEYYRKKMSRWQRHMKVYSEAAAFSNITLTKHEVTYDPRASWLGFHRGINRYALYAREDPAIPRLLKDMQSMTVVGSGDGWTQNICGSL</sequence>